<dbReference type="InterPro" id="IPR036188">
    <property type="entry name" value="FAD/NAD-bd_sf"/>
</dbReference>
<feature type="domain" description="FAD dependent oxidoreductase" evidence="2">
    <location>
        <begin position="31"/>
        <end position="382"/>
    </location>
</feature>
<organism evidence="3 4">
    <name type="scientific">Azospirillum argentinense</name>
    <dbReference type="NCBI Taxonomy" id="2970906"/>
    <lineage>
        <taxon>Bacteria</taxon>
        <taxon>Pseudomonadati</taxon>
        <taxon>Pseudomonadota</taxon>
        <taxon>Alphaproteobacteria</taxon>
        <taxon>Rhodospirillales</taxon>
        <taxon>Azospirillaceae</taxon>
        <taxon>Azospirillum</taxon>
    </lineage>
</organism>
<dbReference type="InterPro" id="IPR006076">
    <property type="entry name" value="FAD-dep_OxRdtase"/>
</dbReference>
<dbReference type="GO" id="GO:0016491">
    <property type="term" value="F:oxidoreductase activity"/>
    <property type="evidence" value="ECO:0007669"/>
    <property type="project" value="UniProtKB-KW"/>
</dbReference>
<dbReference type="SUPFAM" id="SSF51905">
    <property type="entry name" value="FAD/NAD(P)-binding domain"/>
    <property type="match status" value="1"/>
</dbReference>
<keyword evidence="1" id="KW-0560">Oxidoreductase</keyword>
<dbReference type="Pfam" id="PF01266">
    <property type="entry name" value="DAO"/>
    <property type="match status" value="1"/>
</dbReference>
<dbReference type="Gene3D" id="3.30.9.10">
    <property type="entry name" value="D-Amino Acid Oxidase, subunit A, domain 2"/>
    <property type="match status" value="1"/>
</dbReference>
<dbReference type="RefSeq" id="WP_038527853.1">
    <property type="nucleotide sequence ID" value="NZ_CP007793.1"/>
</dbReference>
<dbReference type="PANTHER" id="PTHR13847:SF281">
    <property type="entry name" value="FAD DEPENDENT OXIDOREDUCTASE DOMAIN-CONTAINING PROTEIN"/>
    <property type="match status" value="1"/>
</dbReference>
<evidence type="ECO:0000313" key="3">
    <source>
        <dbReference type="EMBL" id="AIB11713.1"/>
    </source>
</evidence>
<dbReference type="Gene3D" id="3.50.50.60">
    <property type="entry name" value="FAD/NAD(P)-binding domain"/>
    <property type="match status" value="1"/>
</dbReference>
<evidence type="ECO:0000256" key="1">
    <source>
        <dbReference type="ARBA" id="ARBA00023002"/>
    </source>
</evidence>
<name>A0A060DL30_9PROT</name>
<evidence type="ECO:0000259" key="2">
    <source>
        <dbReference type="Pfam" id="PF01266"/>
    </source>
</evidence>
<dbReference type="EMBL" id="CP007793">
    <property type="protein sequence ID" value="AIB11713.1"/>
    <property type="molecule type" value="Genomic_DNA"/>
</dbReference>
<dbReference type="AlphaFoldDB" id="A0A060DL30"/>
<proteinExistence type="predicted"/>
<gene>
    <name evidence="3" type="ORF">ABAZ39_06775</name>
</gene>
<dbReference type="PANTHER" id="PTHR13847">
    <property type="entry name" value="SARCOSINE DEHYDROGENASE-RELATED"/>
    <property type="match status" value="1"/>
</dbReference>
<protein>
    <submittedName>
        <fullName evidence="3">FAD-dependent oxidoreductase</fullName>
    </submittedName>
</protein>
<evidence type="ECO:0000313" key="4">
    <source>
        <dbReference type="Proteomes" id="UP000027186"/>
    </source>
</evidence>
<dbReference type="KEGG" id="abq:ABAZ39_06775"/>
<dbReference type="Proteomes" id="UP000027186">
    <property type="component" value="Chromosome"/>
</dbReference>
<accession>A0A060DL30</accession>
<reference evidence="3 4" key="1">
    <citation type="journal article" date="2014" name="Genome Announc.">
        <title>Complete Genome Sequence of the Model Rhizosphere Strain Azospirillum brasilense Az39, Successfully Applied in Agriculture.</title>
        <authorList>
            <person name="Rivera D."/>
            <person name="Revale S."/>
            <person name="Molina R."/>
            <person name="Gualpa J."/>
            <person name="Puente M."/>
            <person name="Maroniche G."/>
            <person name="Paris G."/>
            <person name="Baker D."/>
            <person name="Clavijo B."/>
            <person name="McLay K."/>
            <person name="Spaepen S."/>
            <person name="Perticari A."/>
            <person name="Vazquez M."/>
            <person name="Wisniewski-Dye F."/>
            <person name="Watkins C."/>
            <person name="Martinez-Abarca F."/>
            <person name="Vanderleyden J."/>
            <person name="Cassan F."/>
        </authorList>
    </citation>
    <scope>NUCLEOTIDE SEQUENCE [LARGE SCALE GENOMIC DNA]</scope>
    <source>
        <strain evidence="3 4">Az39</strain>
    </source>
</reference>
<sequence>MPTSSHIRSWYADTATPYPQHPALEGTLSCDVCVVGGGYTGLMTALELAEQGYDVVLLEANRVGWGASGRNGGQIITGYNKSMSTIERWVGAEDARRLWDLGEESKALLAERVAKHAIPCDLTWGFAHAAVKRRHMDDVAAMEREMRDRYGYNKVRALDREAMRAVVGSDAYVGGLADDGSGHLHPLNYALGLAAAAARAGVRLFEDSRVTAIDTGDRPVASTANGRVTARFLVLAGNAYLGSLAPLLSAKVMPVATYMIATEPLGEDAATSLLPTNIAVSDMNFVLNYFRRSADYRLLFGGGVSYSGLDAPGLKIAMRSKMLAVFPQLRDAAVDHFWGGHVAITMNRMPHVGRLTPTTYFAHGYSGHGVALAGMAGRVMAEAIRGTAERFDVFARVPHLPFPGGRRFRTPALVLAMLWFRLRDLL</sequence>
<dbReference type="GO" id="GO:0005737">
    <property type="term" value="C:cytoplasm"/>
    <property type="evidence" value="ECO:0007669"/>
    <property type="project" value="TreeGrafter"/>
</dbReference>